<reference evidence="1" key="1">
    <citation type="submission" date="2020-01" db="EMBL/GenBank/DDBJ databases">
        <authorList>
            <consortium name="DOE Joint Genome Institute"/>
            <person name="Haridas S."/>
            <person name="Albert R."/>
            <person name="Binder M."/>
            <person name="Bloem J."/>
            <person name="Labutti K."/>
            <person name="Salamov A."/>
            <person name="Andreopoulos B."/>
            <person name="Baker S.E."/>
            <person name="Barry K."/>
            <person name="Bills G."/>
            <person name="Bluhm B.H."/>
            <person name="Cannon C."/>
            <person name="Castanera R."/>
            <person name="Culley D.E."/>
            <person name="Daum C."/>
            <person name="Ezra D."/>
            <person name="Gonzalez J.B."/>
            <person name="Henrissat B."/>
            <person name="Kuo A."/>
            <person name="Liang C."/>
            <person name="Lipzen A."/>
            <person name="Lutzoni F."/>
            <person name="Magnuson J."/>
            <person name="Mondo S."/>
            <person name="Nolan M."/>
            <person name="Ohm R."/>
            <person name="Pangilinan J."/>
            <person name="Park H.-J."/>
            <person name="Ramirez L."/>
            <person name="Alfaro M."/>
            <person name="Sun H."/>
            <person name="Tritt A."/>
            <person name="Yoshinaga Y."/>
            <person name="Zwiers L.-H."/>
            <person name="Turgeon B.G."/>
            <person name="Goodwin S.B."/>
            <person name="Spatafora J.W."/>
            <person name="Crous P.W."/>
            <person name="Grigoriev I.V."/>
        </authorList>
    </citation>
    <scope>NUCLEOTIDE SEQUENCE</scope>
    <source>
        <strain evidence="1">CBS 394.84</strain>
    </source>
</reference>
<dbReference type="Proteomes" id="UP000800039">
    <property type="component" value="Unassembled WGS sequence"/>
</dbReference>
<dbReference type="GeneID" id="63845012"/>
<evidence type="ECO:0000313" key="1">
    <source>
        <dbReference type="EMBL" id="KAF1852103.1"/>
    </source>
</evidence>
<evidence type="ECO:0000313" key="2">
    <source>
        <dbReference type="Proteomes" id="UP000800039"/>
    </source>
</evidence>
<dbReference type="AlphaFoldDB" id="A0A9P4GT69"/>
<dbReference type="OrthoDB" id="5370059at2759"/>
<name>A0A9P4GT69_9PLEO</name>
<evidence type="ECO:0008006" key="3">
    <source>
        <dbReference type="Google" id="ProtNLM"/>
    </source>
</evidence>
<dbReference type="SUPFAM" id="SSF50985">
    <property type="entry name" value="RCC1/BLIP-II"/>
    <property type="match status" value="1"/>
</dbReference>
<sequence length="401" mass="43319">MELFTFGVNAQFPPASTLTAEAATILWASWCDVVIASQDHTDLWTVEYRGTGLTAAQKDHLARDEHIKTAVSKDDSTVHFFGGAMHDGLRGYVISSPDASSTKNEIIIFATELEIEEGQPDFQVFPVNESHRIIDINVSSSGDVFLSATNRVTNQAQILHVSCLSDLQRHLASHSPLHCITNSTPLASFIPTQWEINATTSTVLDHEGKVYTSTRDPRYSKCLGRAYEGNSTFEPVPYLSETCVAKVASCGYMSAAVSTDGELFLWGQACPGSTGELGVLKEVDMSEYNGSEVRSVRTGIWAEGEQDDFIKCLTVCIEGEEARVHDVAIGNGHLLVAAQVPGCEDGGKQAVFAAGDNSRGQLGLSTQVGFVEEFEEVLSLRGRCIKQLVAAGWSSFGVANI</sequence>
<organism evidence="1 2">
    <name type="scientific">Cucurbitaria berberidis CBS 394.84</name>
    <dbReference type="NCBI Taxonomy" id="1168544"/>
    <lineage>
        <taxon>Eukaryota</taxon>
        <taxon>Fungi</taxon>
        <taxon>Dikarya</taxon>
        <taxon>Ascomycota</taxon>
        <taxon>Pezizomycotina</taxon>
        <taxon>Dothideomycetes</taxon>
        <taxon>Pleosporomycetidae</taxon>
        <taxon>Pleosporales</taxon>
        <taxon>Pleosporineae</taxon>
        <taxon>Cucurbitariaceae</taxon>
        <taxon>Cucurbitaria</taxon>
    </lineage>
</organism>
<accession>A0A9P4GT69</accession>
<dbReference type="RefSeq" id="XP_040794666.1">
    <property type="nucleotide sequence ID" value="XM_040927759.1"/>
</dbReference>
<proteinExistence type="predicted"/>
<comment type="caution">
    <text evidence="1">The sequence shown here is derived from an EMBL/GenBank/DDBJ whole genome shotgun (WGS) entry which is preliminary data.</text>
</comment>
<dbReference type="EMBL" id="ML976614">
    <property type="protein sequence ID" value="KAF1852103.1"/>
    <property type="molecule type" value="Genomic_DNA"/>
</dbReference>
<dbReference type="InterPro" id="IPR009091">
    <property type="entry name" value="RCC1/BLIP-II"/>
</dbReference>
<protein>
    <recommendedName>
        <fullName evidence="3">RCC1/BLIP-II</fullName>
    </recommendedName>
</protein>
<keyword evidence="2" id="KW-1185">Reference proteome</keyword>
<dbReference type="Gene3D" id="2.130.10.30">
    <property type="entry name" value="Regulator of chromosome condensation 1/beta-lactamase-inhibitor protein II"/>
    <property type="match status" value="1"/>
</dbReference>
<gene>
    <name evidence="1" type="ORF">K460DRAFT_271819</name>
</gene>